<name>A0A1L9VK17_ASPGL</name>
<dbReference type="SUPFAM" id="SSF48403">
    <property type="entry name" value="Ankyrin repeat"/>
    <property type="match status" value="1"/>
</dbReference>
<protein>
    <submittedName>
        <fullName evidence="1">Uncharacterized protein</fullName>
    </submittedName>
</protein>
<gene>
    <name evidence="1" type="ORF">ASPGLDRAFT_47075</name>
</gene>
<dbReference type="Gene3D" id="1.25.40.20">
    <property type="entry name" value="Ankyrin repeat-containing domain"/>
    <property type="match status" value="1"/>
</dbReference>
<dbReference type="EMBL" id="KV878897">
    <property type="protein sequence ID" value="OJJ84241.1"/>
    <property type="molecule type" value="Genomic_DNA"/>
</dbReference>
<keyword evidence="2" id="KW-1185">Reference proteome</keyword>
<dbReference type="OrthoDB" id="341259at2759"/>
<dbReference type="RefSeq" id="XP_022400939.1">
    <property type="nucleotide sequence ID" value="XM_022546586.1"/>
</dbReference>
<organism evidence="1 2">
    <name type="scientific">Aspergillus glaucus CBS 516.65</name>
    <dbReference type="NCBI Taxonomy" id="1160497"/>
    <lineage>
        <taxon>Eukaryota</taxon>
        <taxon>Fungi</taxon>
        <taxon>Dikarya</taxon>
        <taxon>Ascomycota</taxon>
        <taxon>Pezizomycotina</taxon>
        <taxon>Eurotiomycetes</taxon>
        <taxon>Eurotiomycetidae</taxon>
        <taxon>Eurotiales</taxon>
        <taxon>Aspergillaceae</taxon>
        <taxon>Aspergillus</taxon>
        <taxon>Aspergillus subgen. Aspergillus</taxon>
    </lineage>
</organism>
<sequence length="203" mass="22884">MMGEAVRNRDAVMVDLLQQNGIESILDVRRKEWVYPREFTTGHIGCKLLCTALEYAGISVLRVLVKHGFTKGGTMAKAKRSVDLSMDEFIKVHLSQAANEFTAMLSFLPLYSAAGKKNNTAAVHCLLNIGADPNIDESIMAPVILWAIYNQNLETLRLLLGHGARIWDVWCDRGLIENWPKMTWLREKETTEWDTKAAELIPP</sequence>
<proteinExistence type="predicted"/>
<dbReference type="Proteomes" id="UP000184300">
    <property type="component" value="Unassembled WGS sequence"/>
</dbReference>
<reference evidence="2" key="1">
    <citation type="journal article" date="2017" name="Genome Biol.">
        <title>Comparative genomics reveals high biological diversity and specific adaptations in the industrially and medically important fungal genus Aspergillus.</title>
        <authorList>
            <person name="de Vries R.P."/>
            <person name="Riley R."/>
            <person name="Wiebenga A."/>
            <person name="Aguilar-Osorio G."/>
            <person name="Amillis S."/>
            <person name="Uchima C.A."/>
            <person name="Anderluh G."/>
            <person name="Asadollahi M."/>
            <person name="Askin M."/>
            <person name="Barry K."/>
            <person name="Battaglia E."/>
            <person name="Bayram O."/>
            <person name="Benocci T."/>
            <person name="Braus-Stromeyer S.A."/>
            <person name="Caldana C."/>
            <person name="Canovas D."/>
            <person name="Cerqueira G.C."/>
            <person name="Chen F."/>
            <person name="Chen W."/>
            <person name="Choi C."/>
            <person name="Clum A."/>
            <person name="Dos Santos R.A."/>
            <person name="Damasio A.R."/>
            <person name="Diallinas G."/>
            <person name="Emri T."/>
            <person name="Fekete E."/>
            <person name="Flipphi M."/>
            <person name="Freyberg S."/>
            <person name="Gallo A."/>
            <person name="Gournas C."/>
            <person name="Habgood R."/>
            <person name="Hainaut M."/>
            <person name="Harispe M.L."/>
            <person name="Henrissat B."/>
            <person name="Hilden K.S."/>
            <person name="Hope R."/>
            <person name="Hossain A."/>
            <person name="Karabika E."/>
            <person name="Karaffa L."/>
            <person name="Karanyi Z."/>
            <person name="Krasevec N."/>
            <person name="Kuo A."/>
            <person name="Kusch H."/>
            <person name="LaButti K."/>
            <person name="Lagendijk E.L."/>
            <person name="Lapidus A."/>
            <person name="Levasseur A."/>
            <person name="Lindquist E."/>
            <person name="Lipzen A."/>
            <person name="Logrieco A.F."/>
            <person name="MacCabe A."/>
            <person name="Maekelae M.R."/>
            <person name="Malavazi I."/>
            <person name="Melin P."/>
            <person name="Meyer V."/>
            <person name="Mielnichuk N."/>
            <person name="Miskei M."/>
            <person name="Molnar A.P."/>
            <person name="Mule G."/>
            <person name="Ngan C.Y."/>
            <person name="Orejas M."/>
            <person name="Orosz E."/>
            <person name="Ouedraogo J.P."/>
            <person name="Overkamp K.M."/>
            <person name="Park H.-S."/>
            <person name="Perrone G."/>
            <person name="Piumi F."/>
            <person name="Punt P.J."/>
            <person name="Ram A.F."/>
            <person name="Ramon A."/>
            <person name="Rauscher S."/>
            <person name="Record E."/>
            <person name="Riano-Pachon D.M."/>
            <person name="Robert V."/>
            <person name="Roehrig J."/>
            <person name="Ruller R."/>
            <person name="Salamov A."/>
            <person name="Salih N.S."/>
            <person name="Samson R.A."/>
            <person name="Sandor E."/>
            <person name="Sanguinetti M."/>
            <person name="Schuetze T."/>
            <person name="Sepcic K."/>
            <person name="Shelest E."/>
            <person name="Sherlock G."/>
            <person name="Sophianopoulou V."/>
            <person name="Squina F.M."/>
            <person name="Sun H."/>
            <person name="Susca A."/>
            <person name="Todd R.B."/>
            <person name="Tsang A."/>
            <person name="Unkles S.E."/>
            <person name="van de Wiele N."/>
            <person name="van Rossen-Uffink D."/>
            <person name="Oliveira J.V."/>
            <person name="Vesth T.C."/>
            <person name="Visser J."/>
            <person name="Yu J.-H."/>
            <person name="Zhou M."/>
            <person name="Andersen M.R."/>
            <person name="Archer D.B."/>
            <person name="Baker S.E."/>
            <person name="Benoit I."/>
            <person name="Brakhage A.A."/>
            <person name="Braus G.H."/>
            <person name="Fischer R."/>
            <person name="Frisvad J.C."/>
            <person name="Goldman G.H."/>
            <person name="Houbraken J."/>
            <person name="Oakley B."/>
            <person name="Pocsi I."/>
            <person name="Scazzocchio C."/>
            <person name="Seiboth B."/>
            <person name="vanKuyk P.A."/>
            <person name="Wortman J."/>
            <person name="Dyer P.S."/>
            <person name="Grigoriev I.V."/>
        </authorList>
    </citation>
    <scope>NUCLEOTIDE SEQUENCE [LARGE SCALE GENOMIC DNA]</scope>
    <source>
        <strain evidence="2">CBS 516.65</strain>
    </source>
</reference>
<evidence type="ECO:0000313" key="1">
    <source>
        <dbReference type="EMBL" id="OJJ84241.1"/>
    </source>
</evidence>
<dbReference type="VEuPathDB" id="FungiDB:ASPGLDRAFT_47075"/>
<dbReference type="InterPro" id="IPR036770">
    <property type="entry name" value="Ankyrin_rpt-contain_sf"/>
</dbReference>
<accession>A0A1L9VK17</accession>
<dbReference type="AlphaFoldDB" id="A0A1L9VK17"/>
<evidence type="ECO:0000313" key="2">
    <source>
        <dbReference type="Proteomes" id="UP000184300"/>
    </source>
</evidence>
<dbReference type="GeneID" id="34462847"/>